<evidence type="ECO:0000259" key="5">
    <source>
        <dbReference type="Pfam" id="PF01948"/>
    </source>
</evidence>
<comment type="subunit">
    <text evidence="4">Contains catalytic and regulatory chains.</text>
</comment>
<dbReference type="GO" id="GO:0046872">
    <property type="term" value="F:metal ion binding"/>
    <property type="evidence" value="ECO:0007669"/>
    <property type="project" value="UniProtKB-KW"/>
</dbReference>
<dbReference type="GO" id="GO:0016740">
    <property type="term" value="F:transferase activity"/>
    <property type="evidence" value="ECO:0007669"/>
    <property type="project" value="UniProtKB-KW"/>
</dbReference>
<dbReference type="PANTHER" id="PTHR35805">
    <property type="entry name" value="ASPARTATE CARBAMOYLTRANSFERASE REGULATORY CHAIN"/>
    <property type="match status" value="1"/>
</dbReference>
<feature type="domain" description="Aspartate carbamoyltransferase regulatory subunit C-terminal" evidence="6">
    <location>
        <begin position="102"/>
        <end position="149"/>
    </location>
</feature>
<reference evidence="12 13" key="1">
    <citation type="submission" date="2018-08" db="EMBL/GenBank/DDBJ databases">
        <title>A genome reference for cultivated species of the human gut microbiota.</title>
        <authorList>
            <person name="Zou Y."/>
            <person name="Xue W."/>
            <person name="Luo G."/>
        </authorList>
    </citation>
    <scope>NUCLEOTIDE SEQUENCE [LARGE SCALE GENOMIC DNA]</scope>
    <source>
        <strain evidence="9 12">AF14-49</strain>
        <strain evidence="11 13">AF34-33</strain>
        <strain evidence="10 14">OF02-7</strain>
    </source>
</reference>
<feature type="binding site" evidence="4">
    <location>
        <position position="114"/>
    </location>
    <ligand>
        <name>Zn(2+)</name>
        <dbReference type="ChEBI" id="CHEBI:29105"/>
    </ligand>
</feature>
<protein>
    <recommendedName>
        <fullName evidence="4">Aspartate carbamoyltransferase regulatory chain</fullName>
    </recommendedName>
</protein>
<dbReference type="Proteomes" id="UP000286063">
    <property type="component" value="Unassembled WGS sequence"/>
</dbReference>
<comment type="similarity">
    <text evidence="4">Belongs to the PyrI family.</text>
</comment>
<evidence type="ECO:0000259" key="6">
    <source>
        <dbReference type="Pfam" id="PF02748"/>
    </source>
</evidence>
<keyword evidence="1 4" id="KW-0479">Metal-binding</keyword>
<evidence type="ECO:0000256" key="3">
    <source>
        <dbReference type="ARBA" id="ARBA00022975"/>
    </source>
</evidence>
<dbReference type="GO" id="GO:0006207">
    <property type="term" value="P:'de novo' pyrimidine nucleobase biosynthetic process"/>
    <property type="evidence" value="ECO:0007669"/>
    <property type="project" value="InterPro"/>
</dbReference>
<comment type="cofactor">
    <cofactor evidence="4">
        <name>Zn(2+)</name>
        <dbReference type="ChEBI" id="CHEBI:29105"/>
    </cofactor>
    <text evidence="4">Binds 1 zinc ion per subunit.</text>
</comment>
<evidence type="ECO:0000313" key="7">
    <source>
        <dbReference type="EMBL" id="HJF70267.1"/>
    </source>
</evidence>
<keyword evidence="15" id="KW-1185">Reference proteome</keyword>
<dbReference type="InterPro" id="IPR020545">
    <property type="entry name" value="Asp_carbamoyltransf_reg_N"/>
</dbReference>
<reference evidence="8 15" key="3">
    <citation type="submission" date="2021-02" db="EMBL/GenBank/DDBJ databases">
        <title>FDA dAtabase for Regulatory Grade micrObial Sequences (FDA-ARGOS): Supporting development and validation of Infectious Disease Dx tests.</title>
        <authorList>
            <person name="Carlson P."/>
            <person name="Fischbach M."/>
            <person name="Hastie J."/>
            <person name="Bilen M."/>
            <person name="Cheng A."/>
            <person name="Tallon L."/>
            <person name="Sadzewicz L."/>
            <person name="Zhao X."/>
            <person name="Boylan J."/>
            <person name="Ott S."/>
            <person name="Bowen H."/>
            <person name="Vavikolanu K."/>
            <person name="Mehta A."/>
            <person name="Aluvathingal J."/>
            <person name="Nadendla S."/>
            <person name="Yan Y."/>
            <person name="Sichtig H."/>
        </authorList>
    </citation>
    <scope>NUCLEOTIDE SEQUENCE [LARGE SCALE GENOMIC DNA]</scope>
    <source>
        <strain evidence="8 15">FDAARGOS_1229</strain>
    </source>
</reference>
<evidence type="ECO:0000313" key="13">
    <source>
        <dbReference type="Proteomes" id="UP000286038"/>
    </source>
</evidence>
<evidence type="ECO:0000313" key="10">
    <source>
        <dbReference type="EMBL" id="RGY17811.1"/>
    </source>
</evidence>
<dbReference type="EMBL" id="QRPV01000036">
    <property type="protein sequence ID" value="RHM39430.1"/>
    <property type="molecule type" value="Genomic_DNA"/>
</dbReference>
<dbReference type="Pfam" id="PF01948">
    <property type="entry name" value="PyrI"/>
    <property type="match status" value="1"/>
</dbReference>
<dbReference type="InterPro" id="IPR002801">
    <property type="entry name" value="Asp_carbamoylTrfase_reg"/>
</dbReference>
<dbReference type="EMBL" id="CP069450">
    <property type="protein sequence ID" value="QRO49569.1"/>
    <property type="molecule type" value="Genomic_DNA"/>
</dbReference>
<evidence type="ECO:0000313" key="11">
    <source>
        <dbReference type="EMBL" id="RHM39430.1"/>
    </source>
</evidence>
<dbReference type="InterPro" id="IPR036793">
    <property type="entry name" value="Asp_carbatrfase_reg_N_sf"/>
</dbReference>
<dbReference type="Pfam" id="PF02748">
    <property type="entry name" value="PyrI_C"/>
    <property type="match status" value="1"/>
</dbReference>
<dbReference type="RefSeq" id="WP_027203084.1">
    <property type="nucleotide sequence ID" value="NZ_CABJDM010000036.1"/>
</dbReference>
<dbReference type="EMBL" id="QRZA01000020">
    <property type="protein sequence ID" value="RGV32476.1"/>
    <property type="molecule type" value="Genomic_DNA"/>
</dbReference>
<proteinExistence type="inferred from homology"/>
<dbReference type="Gene3D" id="2.30.30.20">
    <property type="entry name" value="Aspartate carbamoyltransferase regulatory subunit, C-terminal domain"/>
    <property type="match status" value="1"/>
</dbReference>
<dbReference type="GO" id="GO:0006221">
    <property type="term" value="P:pyrimidine nucleotide biosynthetic process"/>
    <property type="evidence" value="ECO:0007669"/>
    <property type="project" value="UniProtKB-UniRule"/>
</dbReference>
<dbReference type="OrthoDB" id="5599321at2"/>
<reference evidence="7" key="2">
    <citation type="journal article" date="2021" name="PeerJ">
        <title>Extensive microbial diversity within the chicken gut microbiome revealed by metagenomics and culture.</title>
        <authorList>
            <person name="Gilroy R."/>
            <person name="Ravi A."/>
            <person name="Getino M."/>
            <person name="Pursley I."/>
            <person name="Horton D.L."/>
            <person name="Alikhan N.F."/>
            <person name="Baker D."/>
            <person name="Gharbi K."/>
            <person name="Hall N."/>
            <person name="Watson M."/>
            <person name="Adriaenssens E.M."/>
            <person name="Foster-Nyarko E."/>
            <person name="Jarju S."/>
            <person name="Secka A."/>
            <person name="Antonio M."/>
            <person name="Oren A."/>
            <person name="Chaudhuri R.R."/>
            <person name="La Ragione R."/>
            <person name="Hildebrand F."/>
            <person name="Pallen M.J."/>
        </authorList>
    </citation>
    <scope>NUCLEOTIDE SEQUENCE</scope>
    <source>
        <strain evidence="7">6966</strain>
    </source>
</reference>
<dbReference type="STRING" id="1121130.GCA_000519105_02513"/>
<dbReference type="Proteomes" id="UP000286038">
    <property type="component" value="Unassembled WGS sequence"/>
</dbReference>
<dbReference type="InterPro" id="IPR020542">
    <property type="entry name" value="Asp_carbamoyltrfase_reg_C"/>
</dbReference>
<gene>
    <name evidence="4 7" type="primary">pyrI</name>
    <name evidence="9" type="ORF">DWW18_13730</name>
    <name evidence="11" type="ORF">DWZ68_16920</name>
    <name evidence="10" type="ORF">DXA50_09295</name>
    <name evidence="8" type="ORF">I6J59_16955</name>
    <name evidence="7" type="ORF">K8V05_05895</name>
</gene>
<evidence type="ECO:0000313" key="8">
    <source>
        <dbReference type="EMBL" id="QRO49569.1"/>
    </source>
</evidence>
<evidence type="ECO:0000313" key="14">
    <source>
        <dbReference type="Proteomes" id="UP000286063"/>
    </source>
</evidence>
<evidence type="ECO:0000313" key="15">
    <source>
        <dbReference type="Proteomes" id="UP000654720"/>
    </source>
</evidence>
<accession>A0A412WXW9</accession>
<dbReference type="GeneID" id="93097730"/>
<evidence type="ECO:0000256" key="2">
    <source>
        <dbReference type="ARBA" id="ARBA00022833"/>
    </source>
</evidence>
<dbReference type="EMBL" id="QSCR01000014">
    <property type="protein sequence ID" value="RGY17811.1"/>
    <property type="molecule type" value="Genomic_DNA"/>
</dbReference>
<comment type="function">
    <text evidence="4">Involved in allosteric regulation of aspartate carbamoyltransferase.</text>
</comment>
<dbReference type="SUPFAM" id="SSF54893">
    <property type="entry name" value="Aspartate carbamoyltransferase, Regulatory-chain, N-terminal domain"/>
    <property type="match status" value="1"/>
</dbReference>
<evidence type="ECO:0000313" key="9">
    <source>
        <dbReference type="EMBL" id="RGV32476.1"/>
    </source>
</evidence>
<dbReference type="InterPro" id="IPR036792">
    <property type="entry name" value="Asp_carbatrfase_reg_C_sf"/>
</dbReference>
<dbReference type="PANTHER" id="PTHR35805:SF1">
    <property type="entry name" value="ASPARTATE CARBAMOYLTRANSFERASE REGULATORY CHAIN"/>
    <property type="match status" value="1"/>
</dbReference>
<dbReference type="GO" id="GO:0009347">
    <property type="term" value="C:aspartate carbamoyltransferase complex"/>
    <property type="evidence" value="ECO:0007669"/>
    <property type="project" value="InterPro"/>
</dbReference>
<reference evidence="7" key="4">
    <citation type="submission" date="2021-09" db="EMBL/GenBank/DDBJ databases">
        <authorList>
            <person name="Gilroy R."/>
        </authorList>
    </citation>
    <scope>NUCLEOTIDE SEQUENCE</scope>
    <source>
        <strain evidence="7">6966</strain>
    </source>
</reference>
<evidence type="ECO:0000256" key="1">
    <source>
        <dbReference type="ARBA" id="ARBA00022723"/>
    </source>
</evidence>
<sequence length="152" mass="16914">MAAKKELQVSAVENGTVIDHIPAEKLFDVINVLGIQNLENTVTFGYNLISSKLGKKGIIKIWNKFLKDDEINKLALVAPTAKINIIKDFEVAEKKAVMVPERVEGIAKCVNPKCITNNQNVRTKFDVVGSSPIVLKCHYCEKLTDQEHIVII</sequence>
<keyword evidence="9" id="KW-0808">Transferase</keyword>
<name>A0A412WXW9_9BACT</name>
<evidence type="ECO:0000313" key="12">
    <source>
        <dbReference type="Proteomes" id="UP000283589"/>
    </source>
</evidence>
<feature type="domain" description="Aspartate carbamoyltransferase regulatory subunit N-terminal" evidence="5">
    <location>
        <begin position="7"/>
        <end position="97"/>
    </location>
</feature>
<evidence type="ECO:0000256" key="4">
    <source>
        <dbReference type="HAMAP-Rule" id="MF_00002"/>
    </source>
</evidence>
<organism evidence="9 12">
    <name type="scientific">Butyricimonas virosa</name>
    <dbReference type="NCBI Taxonomy" id="544645"/>
    <lineage>
        <taxon>Bacteria</taxon>
        <taxon>Pseudomonadati</taxon>
        <taxon>Bacteroidota</taxon>
        <taxon>Bacteroidia</taxon>
        <taxon>Bacteroidales</taxon>
        <taxon>Odoribacteraceae</taxon>
        <taxon>Butyricimonas</taxon>
    </lineage>
</organism>
<feature type="binding site" evidence="4">
    <location>
        <position position="137"/>
    </location>
    <ligand>
        <name>Zn(2+)</name>
        <dbReference type="ChEBI" id="CHEBI:29105"/>
    </ligand>
</feature>
<dbReference type="SUPFAM" id="SSF57825">
    <property type="entry name" value="Aspartate carbamoyltransferase, Regulatory-chain, C-terminal domain"/>
    <property type="match status" value="1"/>
</dbReference>
<dbReference type="EMBL" id="DYVS01000100">
    <property type="protein sequence ID" value="HJF70267.1"/>
    <property type="molecule type" value="Genomic_DNA"/>
</dbReference>
<dbReference type="HAMAP" id="MF_00002">
    <property type="entry name" value="Asp_carb_tr_reg"/>
    <property type="match status" value="1"/>
</dbReference>
<dbReference type="Proteomes" id="UP000283589">
    <property type="component" value="Unassembled WGS sequence"/>
</dbReference>
<feature type="binding site" evidence="4">
    <location>
        <position position="140"/>
    </location>
    <ligand>
        <name>Zn(2+)</name>
        <dbReference type="ChEBI" id="CHEBI:29105"/>
    </ligand>
</feature>
<keyword evidence="2 4" id="KW-0862">Zinc</keyword>
<dbReference type="Proteomes" id="UP000742098">
    <property type="component" value="Unassembled WGS sequence"/>
</dbReference>
<feature type="binding site" evidence="4">
    <location>
        <position position="109"/>
    </location>
    <ligand>
        <name>Zn(2+)</name>
        <dbReference type="ChEBI" id="CHEBI:29105"/>
    </ligand>
</feature>
<dbReference type="Gene3D" id="3.30.70.140">
    <property type="entry name" value="Aspartate carbamoyltransferase regulatory subunit, N-terminal domain"/>
    <property type="match status" value="1"/>
</dbReference>
<dbReference type="Proteomes" id="UP000654720">
    <property type="component" value="Chromosome"/>
</dbReference>
<dbReference type="AlphaFoldDB" id="A0A412WXW9"/>
<dbReference type="NCBIfam" id="TIGR00240">
    <property type="entry name" value="ATCase_reg"/>
    <property type="match status" value="1"/>
</dbReference>
<keyword evidence="3 4" id="KW-0665">Pyrimidine biosynthesis</keyword>